<dbReference type="EMBL" id="AP021861">
    <property type="protein sequence ID" value="BBO33291.1"/>
    <property type="molecule type" value="Genomic_DNA"/>
</dbReference>
<dbReference type="AlphaFoldDB" id="A0A5K7XEI7"/>
<gene>
    <name evidence="2" type="ORF">PLANPX_2903</name>
</gene>
<feature type="domain" description="DinB-like" evidence="1">
    <location>
        <begin position="19"/>
        <end position="146"/>
    </location>
</feature>
<protein>
    <recommendedName>
        <fullName evidence="1">DinB-like domain-containing protein</fullName>
    </recommendedName>
</protein>
<dbReference type="SUPFAM" id="SSF109854">
    <property type="entry name" value="DinB/YfiT-like putative metalloenzymes"/>
    <property type="match status" value="1"/>
</dbReference>
<dbReference type="RefSeq" id="WP_152099100.1">
    <property type="nucleotide sequence ID" value="NZ_AP021861.1"/>
</dbReference>
<dbReference type="Gene3D" id="1.20.120.450">
    <property type="entry name" value="dinb family like domain"/>
    <property type="match status" value="1"/>
</dbReference>
<evidence type="ECO:0000313" key="3">
    <source>
        <dbReference type="Proteomes" id="UP000326837"/>
    </source>
</evidence>
<dbReference type="Pfam" id="PF12867">
    <property type="entry name" value="DinB_2"/>
    <property type="match status" value="1"/>
</dbReference>
<dbReference type="InterPro" id="IPR024775">
    <property type="entry name" value="DinB-like"/>
</dbReference>
<organism evidence="2 3">
    <name type="scientific">Lacipirellula parvula</name>
    <dbReference type="NCBI Taxonomy" id="2650471"/>
    <lineage>
        <taxon>Bacteria</taxon>
        <taxon>Pseudomonadati</taxon>
        <taxon>Planctomycetota</taxon>
        <taxon>Planctomycetia</taxon>
        <taxon>Pirellulales</taxon>
        <taxon>Lacipirellulaceae</taxon>
        <taxon>Lacipirellula</taxon>
    </lineage>
</organism>
<accession>A0A5K7XEI7</accession>
<reference evidence="3" key="1">
    <citation type="submission" date="2019-10" db="EMBL/GenBank/DDBJ databases">
        <title>Lacipirellula parvula gen. nov., sp. nov., representing a lineage of planctomycetes widespread in freshwater anoxic habitats, and description of the family Lacipirellulaceae.</title>
        <authorList>
            <person name="Dedysh S.N."/>
            <person name="Kulichevskaya I.S."/>
            <person name="Beletsky A.V."/>
            <person name="Rakitin A.L."/>
            <person name="Mardanov A.V."/>
            <person name="Ivanova A.A."/>
            <person name="Saltykova V.X."/>
            <person name="Rijpstra W.I.C."/>
            <person name="Sinninghe Damste J.S."/>
            <person name="Ravin N.V."/>
        </authorList>
    </citation>
    <scope>NUCLEOTIDE SEQUENCE [LARGE SCALE GENOMIC DNA]</scope>
    <source>
        <strain evidence="3">PX69</strain>
    </source>
</reference>
<proteinExistence type="predicted"/>
<dbReference type="InterPro" id="IPR034660">
    <property type="entry name" value="DinB/YfiT-like"/>
</dbReference>
<dbReference type="Proteomes" id="UP000326837">
    <property type="component" value="Chromosome"/>
</dbReference>
<keyword evidence="3" id="KW-1185">Reference proteome</keyword>
<dbReference type="KEGG" id="lpav:PLANPX_2903"/>
<evidence type="ECO:0000313" key="2">
    <source>
        <dbReference type="EMBL" id="BBO33291.1"/>
    </source>
</evidence>
<name>A0A5K7XEI7_9BACT</name>
<evidence type="ECO:0000259" key="1">
    <source>
        <dbReference type="Pfam" id="PF12867"/>
    </source>
</evidence>
<sequence>MNARDAIKISIDCGALVALSYLEDLTDAEMLHRPAPGANHINWQVGHLIWSDHHHLEMGAPKFLKPLPEGFTSIYNAETASVDDPAKLLTKAELLAAREVQQQATIEALYQQSDADLGRETGIFWAPTVAALFSMAGSHWLMHSGQWVIVRRQLGRPPLF</sequence>